<evidence type="ECO:0000259" key="4">
    <source>
        <dbReference type="PROSITE" id="PS50027"/>
    </source>
</evidence>
<dbReference type="PROSITE" id="PS01248">
    <property type="entry name" value="EGF_LAM_1"/>
    <property type="match status" value="3"/>
</dbReference>
<comment type="caution">
    <text evidence="5">The sequence shown here is derived from an EMBL/GenBank/DDBJ whole genome shotgun (WGS) entry which is preliminary data.</text>
</comment>
<feature type="domain" description="Laminin EGF-like" evidence="4">
    <location>
        <begin position="51"/>
        <end position="98"/>
    </location>
</feature>
<protein>
    <recommendedName>
        <fullName evidence="4">Laminin EGF-like domain-containing protein</fullName>
    </recommendedName>
</protein>
<dbReference type="FunFam" id="2.10.25.10:FF:000082">
    <property type="entry name" value="Laminin subunit alpha 1"/>
    <property type="match status" value="1"/>
</dbReference>
<feature type="domain" description="Laminin EGF-like" evidence="4">
    <location>
        <begin position="2"/>
        <end position="50"/>
    </location>
</feature>
<feature type="domain" description="Laminin EGF-like" evidence="4">
    <location>
        <begin position="99"/>
        <end position="145"/>
    </location>
</feature>
<comment type="caution">
    <text evidence="3">Lacks conserved residue(s) required for the propagation of feature annotation.</text>
</comment>
<dbReference type="Pfam" id="PF00053">
    <property type="entry name" value="EGF_laminin"/>
    <property type="match status" value="4"/>
</dbReference>
<feature type="disulfide bond" evidence="3">
    <location>
        <begin position="146"/>
        <end position="158"/>
    </location>
</feature>
<feature type="non-terminal residue" evidence="5">
    <location>
        <position position="1"/>
    </location>
</feature>
<dbReference type="PRINTS" id="PR00011">
    <property type="entry name" value="EGFLAMININ"/>
</dbReference>
<dbReference type="PANTHER" id="PTHR10574:SF406">
    <property type="entry name" value="LAMININ SUBUNIT ALPHA 5"/>
    <property type="match status" value="1"/>
</dbReference>
<feature type="disulfide bond" evidence="3">
    <location>
        <begin position="53"/>
        <end position="70"/>
    </location>
</feature>
<reference evidence="5 6" key="1">
    <citation type="submission" date="2024-05" db="EMBL/GenBank/DDBJ databases">
        <authorList>
            <person name="Wallberg A."/>
        </authorList>
    </citation>
    <scope>NUCLEOTIDE SEQUENCE [LARGE SCALE GENOMIC DNA]</scope>
</reference>
<dbReference type="SUPFAM" id="SSF57196">
    <property type="entry name" value="EGF/Laminin"/>
    <property type="match status" value="4"/>
</dbReference>
<dbReference type="SMART" id="SM00180">
    <property type="entry name" value="EGF_Lam"/>
    <property type="match status" value="5"/>
</dbReference>
<dbReference type="CDD" id="cd00055">
    <property type="entry name" value="EGF_Lam"/>
    <property type="match status" value="5"/>
</dbReference>
<feature type="disulfide bond" evidence="3">
    <location>
        <begin position="148"/>
        <end position="165"/>
    </location>
</feature>
<sequence>GCSCDSRGSHSTSCDIISGQCKCKNNVVGRNCNRCRRGYWGHVSGKGCLPCDCDSMGSQDSQCDDATGQCRCRPGVGGPRCDTCLPGFYGFSRQGCQPCDKCSSQSHSCDPKTGRCMCPPSTEGDSCERCSPGSWAYDSAKGCQPCSCSGPGSLSKQCDSRTGHCVCAPGYQGNRCDQCSFGHYGYPVCSPCNCVTEGTDLASCDSKGRCQCDEQGQCPCKGNVEGRVCGKCKSGTFGLSVENGAGCTTCYCFTRTSHCVQAQLTWSQLALHGSRTIDFVDGEANTNLNVTNQLHVIPGTEGDVSIGTYYPFHAPLYWQLPRDFMRDKVH</sequence>
<dbReference type="Proteomes" id="UP001497623">
    <property type="component" value="Unassembled WGS sequence"/>
</dbReference>
<dbReference type="GO" id="GO:0009887">
    <property type="term" value="P:animal organ morphogenesis"/>
    <property type="evidence" value="ECO:0007669"/>
    <property type="project" value="TreeGrafter"/>
</dbReference>
<proteinExistence type="predicted"/>
<evidence type="ECO:0000256" key="1">
    <source>
        <dbReference type="ARBA" id="ARBA00023157"/>
    </source>
</evidence>
<dbReference type="FunFam" id="2.10.25.10:FF:000074">
    <property type="entry name" value="Laminin subunit alpha"/>
    <property type="match status" value="2"/>
</dbReference>
<feature type="disulfide bond" evidence="3">
    <location>
        <begin position="118"/>
        <end position="127"/>
    </location>
</feature>
<name>A0AAV2PU65_MEGNR</name>
<feature type="disulfide bond" evidence="3">
    <location>
        <begin position="51"/>
        <end position="63"/>
    </location>
</feature>
<dbReference type="FunFam" id="2.10.25.10:FF:000189">
    <property type="entry name" value="Laminin subunit alpha 2"/>
    <property type="match status" value="1"/>
</dbReference>
<dbReference type="InterPro" id="IPR050440">
    <property type="entry name" value="Laminin/Netrin_ECM"/>
</dbReference>
<evidence type="ECO:0000313" key="5">
    <source>
        <dbReference type="EMBL" id="CAL4064924.1"/>
    </source>
</evidence>
<gene>
    <name evidence="5" type="ORF">MNOR_LOCUS4382</name>
</gene>
<dbReference type="PANTHER" id="PTHR10574">
    <property type="entry name" value="NETRIN/LAMININ-RELATED"/>
    <property type="match status" value="1"/>
</dbReference>
<dbReference type="EMBL" id="CAXKWB010001604">
    <property type="protein sequence ID" value="CAL4064924.1"/>
    <property type="molecule type" value="Genomic_DNA"/>
</dbReference>
<feature type="disulfide bond" evidence="3">
    <location>
        <begin position="4"/>
        <end position="21"/>
    </location>
</feature>
<feature type="disulfide bond" evidence="3">
    <location>
        <begin position="167"/>
        <end position="176"/>
    </location>
</feature>
<keyword evidence="6" id="KW-1185">Reference proteome</keyword>
<keyword evidence="1 3" id="KW-1015">Disulfide bond</keyword>
<evidence type="ECO:0000256" key="2">
    <source>
        <dbReference type="ARBA" id="ARBA00023292"/>
    </source>
</evidence>
<feature type="non-terminal residue" evidence="5">
    <location>
        <position position="330"/>
    </location>
</feature>
<dbReference type="InterPro" id="IPR002049">
    <property type="entry name" value="LE_dom"/>
</dbReference>
<dbReference type="PROSITE" id="PS50027">
    <property type="entry name" value="EGF_LAM_2"/>
    <property type="match status" value="4"/>
</dbReference>
<organism evidence="5 6">
    <name type="scientific">Meganyctiphanes norvegica</name>
    <name type="common">Northern krill</name>
    <name type="synonym">Thysanopoda norvegica</name>
    <dbReference type="NCBI Taxonomy" id="48144"/>
    <lineage>
        <taxon>Eukaryota</taxon>
        <taxon>Metazoa</taxon>
        <taxon>Ecdysozoa</taxon>
        <taxon>Arthropoda</taxon>
        <taxon>Crustacea</taxon>
        <taxon>Multicrustacea</taxon>
        <taxon>Malacostraca</taxon>
        <taxon>Eumalacostraca</taxon>
        <taxon>Eucarida</taxon>
        <taxon>Euphausiacea</taxon>
        <taxon>Euphausiidae</taxon>
        <taxon>Meganyctiphanes</taxon>
    </lineage>
</organism>
<dbReference type="Gene3D" id="2.170.300.10">
    <property type="entry name" value="Tie2 ligand-binding domain superfamily"/>
    <property type="match status" value="1"/>
</dbReference>
<keyword evidence="2 3" id="KW-0424">Laminin EGF-like domain</keyword>
<feature type="disulfide bond" evidence="3">
    <location>
        <begin position="72"/>
        <end position="81"/>
    </location>
</feature>
<feature type="domain" description="Laminin EGF-like" evidence="4">
    <location>
        <begin position="146"/>
        <end position="191"/>
    </location>
</feature>
<dbReference type="Gene3D" id="2.10.25.10">
    <property type="entry name" value="Laminin"/>
    <property type="match status" value="4"/>
</dbReference>
<evidence type="ECO:0000256" key="3">
    <source>
        <dbReference type="PROSITE-ProRule" id="PRU00460"/>
    </source>
</evidence>
<accession>A0AAV2PU65</accession>
<feature type="disulfide bond" evidence="3">
    <location>
        <begin position="2"/>
        <end position="14"/>
    </location>
</feature>
<evidence type="ECO:0000313" key="6">
    <source>
        <dbReference type="Proteomes" id="UP001497623"/>
    </source>
</evidence>
<feature type="disulfide bond" evidence="3">
    <location>
        <begin position="23"/>
        <end position="32"/>
    </location>
</feature>
<dbReference type="AlphaFoldDB" id="A0AAV2PU65"/>
<dbReference type="GO" id="GO:0009888">
    <property type="term" value="P:tissue development"/>
    <property type="evidence" value="ECO:0007669"/>
    <property type="project" value="TreeGrafter"/>
</dbReference>